<accession>A0ABW0IQF1</accession>
<evidence type="ECO:0000313" key="3">
    <source>
        <dbReference type="Proteomes" id="UP001596053"/>
    </source>
</evidence>
<dbReference type="RefSeq" id="WP_377797850.1">
    <property type="nucleotide sequence ID" value="NZ_JBHSLW010000010.1"/>
</dbReference>
<proteinExistence type="predicted"/>
<keyword evidence="3" id="KW-1185">Reference proteome</keyword>
<evidence type="ECO:0000259" key="1">
    <source>
        <dbReference type="Pfam" id="PF13360"/>
    </source>
</evidence>
<dbReference type="InterPro" id="IPR002372">
    <property type="entry name" value="PQQ_rpt_dom"/>
</dbReference>
<evidence type="ECO:0000313" key="2">
    <source>
        <dbReference type="EMBL" id="MFC5419846.1"/>
    </source>
</evidence>
<gene>
    <name evidence="2" type="ORF">ACFPOB_09745</name>
</gene>
<sequence length="207" mass="22562">MTRTATILREYGPFPGVEAVHGVSYDGRQVWFASGDKLNKLDPESGETTRSLDVPAHAGTAFDGKHLYQIAEDRIQKVDPESGKVLSTIPAPAGGADSGLAWAEGTLWVGHYRERQIHQIDPETGKVLRTLQSNRFVTGVTWSDGELWHATWEDDESELRQVDPESGKVLNSVHMPRGTFISGMEAGGDRFYCGGGKSGVVRAVARP</sequence>
<dbReference type="Pfam" id="PF13360">
    <property type="entry name" value="PQQ_2"/>
    <property type="match status" value="1"/>
</dbReference>
<dbReference type="InterPro" id="IPR015943">
    <property type="entry name" value="WD40/YVTN_repeat-like_dom_sf"/>
</dbReference>
<feature type="domain" description="Pyrrolo-quinoline quinone repeat" evidence="1">
    <location>
        <begin position="72"/>
        <end position="176"/>
    </location>
</feature>
<reference evidence="3" key="1">
    <citation type="journal article" date="2019" name="Int. J. Syst. Evol. Microbiol.">
        <title>The Global Catalogue of Microorganisms (GCM) 10K type strain sequencing project: providing services to taxonomists for standard genome sequencing and annotation.</title>
        <authorList>
            <consortium name="The Broad Institute Genomics Platform"/>
            <consortium name="The Broad Institute Genome Sequencing Center for Infectious Disease"/>
            <person name="Wu L."/>
            <person name="Ma J."/>
        </authorList>
    </citation>
    <scope>NUCLEOTIDE SEQUENCE [LARGE SCALE GENOMIC DNA]</scope>
    <source>
        <strain evidence="3">NCAIM B.01391</strain>
    </source>
</reference>
<comment type="caution">
    <text evidence="2">The sequence shown here is derived from an EMBL/GenBank/DDBJ whole genome shotgun (WGS) entry which is preliminary data.</text>
</comment>
<dbReference type="SUPFAM" id="SSF63829">
    <property type="entry name" value="Calcium-dependent phosphotriesterase"/>
    <property type="match status" value="1"/>
</dbReference>
<dbReference type="EMBL" id="JBHSLW010000010">
    <property type="protein sequence ID" value="MFC5419846.1"/>
    <property type="molecule type" value="Genomic_DNA"/>
</dbReference>
<dbReference type="Proteomes" id="UP001596053">
    <property type="component" value="Unassembled WGS sequence"/>
</dbReference>
<organism evidence="2 3">
    <name type="scientific">Bosea eneae</name>
    <dbReference type="NCBI Taxonomy" id="151454"/>
    <lineage>
        <taxon>Bacteria</taxon>
        <taxon>Pseudomonadati</taxon>
        <taxon>Pseudomonadota</taxon>
        <taxon>Alphaproteobacteria</taxon>
        <taxon>Hyphomicrobiales</taxon>
        <taxon>Boseaceae</taxon>
        <taxon>Bosea</taxon>
    </lineage>
</organism>
<dbReference type="Gene3D" id="2.130.10.10">
    <property type="entry name" value="YVTN repeat-like/Quinoprotein amine dehydrogenase"/>
    <property type="match status" value="1"/>
</dbReference>
<name>A0ABW0IQF1_9HYPH</name>
<protein>
    <submittedName>
        <fullName evidence="2">Glutaminyl-peptide cyclotransferase</fullName>
    </submittedName>
</protein>